<keyword evidence="8" id="KW-1185">Reference proteome</keyword>
<dbReference type="Proteomes" id="UP000539538">
    <property type="component" value="Unassembled WGS sequence"/>
</dbReference>
<keyword evidence="4" id="KW-0547">Nucleotide-binding</keyword>
<dbReference type="SUPFAM" id="SSF52540">
    <property type="entry name" value="P-loop containing nucleoside triphosphate hydrolases"/>
    <property type="match status" value="1"/>
</dbReference>
<dbReference type="PROSITE" id="PS00211">
    <property type="entry name" value="ABC_TRANSPORTER_1"/>
    <property type="match status" value="1"/>
</dbReference>
<proteinExistence type="inferred from homology"/>
<gene>
    <name evidence="7" type="ORF">GGQ99_002366</name>
</gene>
<evidence type="ECO:0000256" key="1">
    <source>
        <dbReference type="ARBA" id="ARBA00004417"/>
    </source>
</evidence>
<dbReference type="SMART" id="SM00382">
    <property type="entry name" value="AAA"/>
    <property type="match status" value="1"/>
</dbReference>
<dbReference type="PANTHER" id="PTHR43776:SF7">
    <property type="entry name" value="D,D-DIPEPTIDE TRANSPORT ATP-BINDING PROTEIN DDPF-RELATED"/>
    <property type="match status" value="1"/>
</dbReference>
<dbReference type="InterPro" id="IPR017871">
    <property type="entry name" value="ABC_transporter-like_CS"/>
</dbReference>
<dbReference type="Pfam" id="PF00005">
    <property type="entry name" value="ABC_tran"/>
    <property type="match status" value="1"/>
</dbReference>
<accession>A0ABR6L3L7</accession>
<protein>
    <submittedName>
        <fullName evidence="7">Oligopeptide transport system ATP-binding protein</fullName>
    </submittedName>
</protein>
<dbReference type="Gene3D" id="3.40.50.300">
    <property type="entry name" value="P-loop containing nucleotide triphosphate hydrolases"/>
    <property type="match status" value="1"/>
</dbReference>
<reference evidence="7 8" key="1">
    <citation type="submission" date="2020-08" db="EMBL/GenBank/DDBJ databases">
        <title>Genomic Encyclopedia of Type Strains, Phase IV (KMG-IV): sequencing the most valuable type-strain genomes for metagenomic binning, comparative biology and taxonomic classification.</title>
        <authorList>
            <person name="Goeker M."/>
        </authorList>
    </citation>
    <scope>NUCLEOTIDE SEQUENCE [LARGE SCALE GENOMIC DNA]</scope>
    <source>
        <strain evidence="7 8">DSM 7050</strain>
    </source>
</reference>
<dbReference type="InterPro" id="IPR003439">
    <property type="entry name" value="ABC_transporter-like_ATP-bd"/>
</dbReference>
<evidence type="ECO:0000313" key="7">
    <source>
        <dbReference type="EMBL" id="MBB4650611.1"/>
    </source>
</evidence>
<sequence length="377" mass="41208">MTVYDRQLANGAATKEATMNKTVPVASDAPRPLVEVDDLKVHFPLRGGILGRPTGEAIKAVDGVSFTIFEGETLGLVGESGCGKSTTGRAILQLRRPTGGHVRFEGKDLVQASDDEMRAMRRHMQLIYQDPYSSLNPRMSVGDMIAEPIRVHGLRVGSVAVKDRVQELLELVGLSPDFAERFPHEFSGGQRQRVGIARALAMEPKFLVCDEPVSALDVSIQAQVINLMERLQDRLGLTYLFIAHGLAVVKHISDRIAVMYLGKVVELAKASELYTSPKHPYTRSLLSAVPIPDPKVEKSRKRIILQGDVPSPLNPPAGCRFHTRCPMAVPKCAAQEPPFVDTGSGHFAACWRSDEIQQMDVIAESKPNMLGGPHPIV</sequence>
<feature type="domain" description="ABC transporter" evidence="6">
    <location>
        <begin position="34"/>
        <end position="286"/>
    </location>
</feature>
<evidence type="ECO:0000256" key="5">
    <source>
        <dbReference type="ARBA" id="ARBA00022840"/>
    </source>
</evidence>
<dbReference type="InterPro" id="IPR050319">
    <property type="entry name" value="ABC_transp_ATP-bind"/>
</dbReference>
<keyword evidence="5 7" id="KW-0067">ATP-binding</keyword>
<dbReference type="CDD" id="cd03257">
    <property type="entry name" value="ABC_NikE_OppD_transporters"/>
    <property type="match status" value="1"/>
</dbReference>
<comment type="caution">
    <text evidence="7">The sequence shown here is derived from an EMBL/GenBank/DDBJ whole genome shotgun (WGS) entry which is preliminary data.</text>
</comment>
<evidence type="ECO:0000313" key="8">
    <source>
        <dbReference type="Proteomes" id="UP000539538"/>
    </source>
</evidence>
<evidence type="ECO:0000256" key="3">
    <source>
        <dbReference type="ARBA" id="ARBA00022448"/>
    </source>
</evidence>
<comment type="similarity">
    <text evidence="2">Belongs to the ABC transporter superfamily.</text>
</comment>
<dbReference type="PROSITE" id="PS50893">
    <property type="entry name" value="ABC_TRANSPORTER_2"/>
    <property type="match status" value="1"/>
</dbReference>
<dbReference type="PANTHER" id="PTHR43776">
    <property type="entry name" value="TRANSPORT ATP-BINDING PROTEIN"/>
    <property type="match status" value="1"/>
</dbReference>
<evidence type="ECO:0000256" key="2">
    <source>
        <dbReference type="ARBA" id="ARBA00005417"/>
    </source>
</evidence>
<dbReference type="GO" id="GO:0005524">
    <property type="term" value="F:ATP binding"/>
    <property type="evidence" value="ECO:0007669"/>
    <property type="project" value="UniProtKB-KW"/>
</dbReference>
<dbReference type="EMBL" id="JACHOT010000002">
    <property type="protein sequence ID" value="MBB4650611.1"/>
    <property type="molecule type" value="Genomic_DNA"/>
</dbReference>
<keyword evidence="3" id="KW-0813">Transport</keyword>
<dbReference type="InterPro" id="IPR003593">
    <property type="entry name" value="AAA+_ATPase"/>
</dbReference>
<evidence type="ECO:0000259" key="6">
    <source>
        <dbReference type="PROSITE" id="PS50893"/>
    </source>
</evidence>
<name>A0ABR6L3L7_9HYPH</name>
<comment type="subcellular location">
    <subcellularLocation>
        <location evidence="1">Cell inner membrane</location>
        <topology evidence="1">Peripheral membrane protein</topology>
    </subcellularLocation>
</comment>
<organism evidence="7 8">
    <name type="scientific">Aminobacter niigataensis</name>
    <dbReference type="NCBI Taxonomy" id="83265"/>
    <lineage>
        <taxon>Bacteria</taxon>
        <taxon>Pseudomonadati</taxon>
        <taxon>Pseudomonadota</taxon>
        <taxon>Alphaproteobacteria</taxon>
        <taxon>Hyphomicrobiales</taxon>
        <taxon>Phyllobacteriaceae</taxon>
        <taxon>Aminobacter</taxon>
    </lineage>
</organism>
<dbReference type="InterPro" id="IPR027417">
    <property type="entry name" value="P-loop_NTPase"/>
</dbReference>
<evidence type="ECO:0000256" key="4">
    <source>
        <dbReference type="ARBA" id="ARBA00022741"/>
    </source>
</evidence>
<dbReference type="InterPro" id="IPR013563">
    <property type="entry name" value="Oligopep_ABC_C"/>
</dbReference>
<dbReference type="Pfam" id="PF08352">
    <property type="entry name" value="oligo_HPY"/>
    <property type="match status" value="1"/>
</dbReference>
<dbReference type="NCBIfam" id="TIGR01727">
    <property type="entry name" value="oligo_HPY"/>
    <property type="match status" value="1"/>
</dbReference>